<dbReference type="InterPro" id="IPR024603">
    <property type="entry name" value="COG_complex_COG2_C"/>
</dbReference>
<dbReference type="OrthoDB" id="332281at2759"/>
<organism evidence="12 13">
    <name type="scientific">Achlya hypogyna</name>
    <name type="common">Oomycete</name>
    <name type="synonym">Protoachlya hypogyna</name>
    <dbReference type="NCBI Taxonomy" id="1202772"/>
    <lineage>
        <taxon>Eukaryota</taxon>
        <taxon>Sar</taxon>
        <taxon>Stramenopiles</taxon>
        <taxon>Oomycota</taxon>
        <taxon>Saprolegniomycetes</taxon>
        <taxon>Saprolegniales</taxon>
        <taxon>Achlyaceae</taxon>
        <taxon>Achlya</taxon>
    </lineage>
</organism>
<feature type="domain" description="COG complex component COG2 C-terminal" evidence="11">
    <location>
        <begin position="401"/>
        <end position="699"/>
    </location>
</feature>
<protein>
    <recommendedName>
        <fullName evidence="3">Conserved oligomeric Golgi complex subunit 2</fullName>
    </recommendedName>
    <alternativeName>
        <fullName evidence="8">Component of oligomeric Golgi complex 2</fullName>
    </alternativeName>
</protein>
<dbReference type="GO" id="GO:0000139">
    <property type="term" value="C:Golgi membrane"/>
    <property type="evidence" value="ECO:0007669"/>
    <property type="project" value="UniProtKB-SubCell"/>
</dbReference>
<name>A0A1V9Z6V8_ACHHY</name>
<dbReference type="Pfam" id="PF12022">
    <property type="entry name" value="COG2_C"/>
    <property type="match status" value="1"/>
</dbReference>
<dbReference type="Pfam" id="PF06148">
    <property type="entry name" value="COG2_N"/>
    <property type="match status" value="1"/>
</dbReference>
<keyword evidence="6" id="KW-0333">Golgi apparatus</keyword>
<dbReference type="GO" id="GO:0015031">
    <property type="term" value="P:protein transport"/>
    <property type="evidence" value="ECO:0007669"/>
    <property type="project" value="UniProtKB-KW"/>
</dbReference>
<evidence type="ECO:0000256" key="2">
    <source>
        <dbReference type="ARBA" id="ARBA00007603"/>
    </source>
</evidence>
<evidence type="ECO:0000256" key="7">
    <source>
        <dbReference type="ARBA" id="ARBA00023136"/>
    </source>
</evidence>
<dbReference type="InterPro" id="IPR024602">
    <property type="entry name" value="COG_su2_N"/>
</dbReference>
<keyword evidence="13" id="KW-1185">Reference proteome</keyword>
<gene>
    <name evidence="12" type="ORF">ACHHYP_02319</name>
</gene>
<keyword evidence="4" id="KW-0813">Transport</keyword>
<accession>A0A1V9Z6V8</accession>
<sequence length="729" mass="80557">MYCFREAAFEGETFSPIEFLEECQGRNPIAAVHRDLEAFKRSLENQLVAIIDKDYAEFLQLSTKLRGVNTAVSSLRDPLVQILDRVLAVQAAAEAMVGRADKQVENIRGLERNKAELALTITLCEKLDLVETLLQITTPNAPNNTNGDTSESEPDEDEVFISVHGDEQAVLLERVAKLTVELQHQIAQGADVPSVQAEESRMTEIEHTLREKLEVPAQSLPMTFYFNLQAEFATEIVPDSFYTREHVINVKNVNHLLRSFVALQEPSVPENMVARLLVQPFLDTVITRARLDGRSRGSCEGLTGIYSAIVDFVAKKLSAVLKLTVCQEKKNGVDLLGRGVWAPILATLEDKLSEIFVAYNPDRIYHNYAASMAFLQELEGFCASDTAQERFRATAAVFRTKWDMDVYFQLRQSELSQALNSAFGKRPTETALLADVIDGYLFPVAKQLELATLKCFADGVHLEAQTPKFVRLCLTLLSDFVAYWATPLAAARDLAAAKVPALFPQVNHSCIASGEDVFAVANDLHRVANHVTTALSAALCARLAHAMPTDEASVVAKDLLDDSLRSLRDLEATCWSIAASVVAEDCMKVLPAVRTIKGQYQMTNKPAPSTHSPYVPTIVKPLETFLAKWGAPLRGDSAFAQRVLFETCAAYASLALELLKSAAELEESLKSRKLQRMSAVATPDGLSDTDKMRLQIELDLQELARLARVLSVDMTPCEAFAMMQREVAT</sequence>
<reference evidence="12 13" key="1">
    <citation type="journal article" date="2014" name="Genome Biol. Evol.">
        <title>The secreted proteins of Achlya hypogyna and Thraustotheca clavata identify the ancestral oomycete secretome and reveal gene acquisitions by horizontal gene transfer.</title>
        <authorList>
            <person name="Misner I."/>
            <person name="Blouin N."/>
            <person name="Leonard G."/>
            <person name="Richards T.A."/>
            <person name="Lane C.E."/>
        </authorList>
    </citation>
    <scope>NUCLEOTIDE SEQUENCE [LARGE SCALE GENOMIC DNA]</scope>
    <source>
        <strain evidence="12 13">ATCC 48635</strain>
    </source>
</reference>
<dbReference type="PANTHER" id="PTHR12961:SF0">
    <property type="entry name" value="CONSERVED OLIGOMERIC GOLGI COMPLEX SUBUNIT 2"/>
    <property type="match status" value="1"/>
</dbReference>
<evidence type="ECO:0000256" key="5">
    <source>
        <dbReference type="ARBA" id="ARBA00022927"/>
    </source>
</evidence>
<dbReference type="EMBL" id="JNBR01000397">
    <property type="protein sequence ID" value="OQR93735.1"/>
    <property type="molecule type" value="Genomic_DNA"/>
</dbReference>
<dbReference type="GO" id="GO:0006891">
    <property type="term" value="P:intra-Golgi vesicle-mediated transport"/>
    <property type="evidence" value="ECO:0007669"/>
    <property type="project" value="TreeGrafter"/>
</dbReference>
<keyword evidence="7" id="KW-0472">Membrane</keyword>
<evidence type="ECO:0000256" key="3">
    <source>
        <dbReference type="ARBA" id="ARBA00020977"/>
    </source>
</evidence>
<feature type="region of interest" description="Disordered" evidence="9">
    <location>
        <begin position="138"/>
        <end position="157"/>
    </location>
</feature>
<evidence type="ECO:0000313" key="12">
    <source>
        <dbReference type="EMBL" id="OQR93735.1"/>
    </source>
</evidence>
<evidence type="ECO:0000256" key="1">
    <source>
        <dbReference type="ARBA" id="ARBA00004395"/>
    </source>
</evidence>
<evidence type="ECO:0000259" key="11">
    <source>
        <dbReference type="Pfam" id="PF12022"/>
    </source>
</evidence>
<proteinExistence type="inferred from homology"/>
<feature type="domain" description="Conserved oligomeric Golgi complex subunit 2 N-terminal" evidence="10">
    <location>
        <begin position="3"/>
        <end position="76"/>
    </location>
</feature>
<feature type="compositionally biased region" description="Polar residues" evidence="9">
    <location>
        <begin position="138"/>
        <end position="149"/>
    </location>
</feature>
<dbReference type="InterPro" id="IPR009316">
    <property type="entry name" value="COG2"/>
</dbReference>
<evidence type="ECO:0000256" key="8">
    <source>
        <dbReference type="ARBA" id="ARBA00031344"/>
    </source>
</evidence>
<keyword evidence="5" id="KW-0653">Protein transport</keyword>
<evidence type="ECO:0000259" key="10">
    <source>
        <dbReference type="Pfam" id="PF06148"/>
    </source>
</evidence>
<evidence type="ECO:0000256" key="9">
    <source>
        <dbReference type="SAM" id="MobiDB-lite"/>
    </source>
</evidence>
<evidence type="ECO:0000256" key="4">
    <source>
        <dbReference type="ARBA" id="ARBA00022448"/>
    </source>
</evidence>
<comment type="caution">
    <text evidence="12">The sequence shown here is derived from an EMBL/GenBank/DDBJ whole genome shotgun (WGS) entry which is preliminary data.</text>
</comment>
<dbReference type="STRING" id="1202772.A0A1V9Z6V8"/>
<dbReference type="GO" id="GO:0007030">
    <property type="term" value="P:Golgi organization"/>
    <property type="evidence" value="ECO:0007669"/>
    <property type="project" value="InterPro"/>
</dbReference>
<comment type="similarity">
    <text evidence="2">Belongs to the COG2 family.</text>
</comment>
<comment type="subcellular location">
    <subcellularLocation>
        <location evidence="1">Golgi apparatus membrane</location>
        <topology evidence="1">Peripheral membrane protein</topology>
    </subcellularLocation>
</comment>
<dbReference type="Proteomes" id="UP000243579">
    <property type="component" value="Unassembled WGS sequence"/>
</dbReference>
<dbReference type="AlphaFoldDB" id="A0A1V9Z6V8"/>
<dbReference type="PANTHER" id="PTHR12961">
    <property type="entry name" value="CONSERVED OLIGOMERIC GOLGI COMPLEX COMPONENT 2"/>
    <property type="match status" value="1"/>
</dbReference>
<dbReference type="GO" id="GO:0017119">
    <property type="term" value="C:Golgi transport complex"/>
    <property type="evidence" value="ECO:0007669"/>
    <property type="project" value="TreeGrafter"/>
</dbReference>
<evidence type="ECO:0000256" key="6">
    <source>
        <dbReference type="ARBA" id="ARBA00023034"/>
    </source>
</evidence>
<evidence type="ECO:0000313" key="13">
    <source>
        <dbReference type="Proteomes" id="UP000243579"/>
    </source>
</evidence>